<dbReference type="InterPro" id="IPR038363">
    <property type="entry name" value="LepA_C_sf"/>
</dbReference>
<dbReference type="Pfam" id="PF03144">
    <property type="entry name" value="GTP_EFTU_D2"/>
    <property type="match status" value="1"/>
</dbReference>
<keyword evidence="7 8" id="KW-0472">Membrane</keyword>
<dbReference type="GO" id="GO:0005525">
    <property type="term" value="F:GTP binding"/>
    <property type="evidence" value="ECO:0007669"/>
    <property type="project" value="UniProtKB-UniRule"/>
</dbReference>
<proteinExistence type="inferred from homology"/>
<dbReference type="AlphaFoldDB" id="A0A8S1CYU9"/>
<evidence type="ECO:0000256" key="5">
    <source>
        <dbReference type="ARBA" id="ARBA00023128"/>
    </source>
</evidence>
<evidence type="ECO:0000256" key="4">
    <source>
        <dbReference type="ARBA" id="ARBA00022801"/>
    </source>
</evidence>
<dbReference type="Gene3D" id="3.40.50.300">
    <property type="entry name" value="P-loop containing nucleotide triphosphate hydrolases"/>
    <property type="match status" value="1"/>
</dbReference>
<comment type="subcellular location">
    <subcellularLocation>
        <location evidence="8">Mitochondrion inner membrane</location>
        <topology evidence="8">Peripheral membrane protein</topology>
        <orientation evidence="8">Matrix side</orientation>
    </subcellularLocation>
</comment>
<dbReference type="Pfam" id="PF00009">
    <property type="entry name" value="GTP_EFTU"/>
    <property type="match status" value="1"/>
</dbReference>
<organism evidence="10 11">
    <name type="scientific">Cloeon dipterum</name>
    <dbReference type="NCBI Taxonomy" id="197152"/>
    <lineage>
        <taxon>Eukaryota</taxon>
        <taxon>Metazoa</taxon>
        <taxon>Ecdysozoa</taxon>
        <taxon>Arthropoda</taxon>
        <taxon>Hexapoda</taxon>
        <taxon>Insecta</taxon>
        <taxon>Pterygota</taxon>
        <taxon>Palaeoptera</taxon>
        <taxon>Ephemeroptera</taxon>
        <taxon>Pisciforma</taxon>
        <taxon>Baetidae</taxon>
        <taxon>Cloeon</taxon>
    </lineage>
</organism>
<dbReference type="Gene3D" id="3.30.70.2570">
    <property type="entry name" value="Elongation factor 4, C-terminal domain"/>
    <property type="match status" value="1"/>
</dbReference>
<dbReference type="Pfam" id="PF06421">
    <property type="entry name" value="LepA_C"/>
    <property type="match status" value="1"/>
</dbReference>
<evidence type="ECO:0000313" key="11">
    <source>
        <dbReference type="Proteomes" id="UP000494165"/>
    </source>
</evidence>
<gene>
    <name evidence="10" type="ORF">CLODIP_2_CD06023</name>
</gene>
<dbReference type="HAMAP" id="MF_00071">
    <property type="entry name" value="LepA"/>
    <property type="match status" value="1"/>
</dbReference>
<evidence type="ECO:0000256" key="3">
    <source>
        <dbReference type="ARBA" id="ARBA00022792"/>
    </source>
</evidence>
<dbReference type="FunFam" id="3.30.70.2570:FF:000001">
    <property type="entry name" value="Translation factor GUF1, mitochondrial"/>
    <property type="match status" value="1"/>
</dbReference>
<dbReference type="PROSITE" id="PS00301">
    <property type="entry name" value="G_TR_1"/>
    <property type="match status" value="1"/>
</dbReference>
<dbReference type="GO" id="GO:0005743">
    <property type="term" value="C:mitochondrial inner membrane"/>
    <property type="evidence" value="ECO:0007669"/>
    <property type="project" value="UniProtKB-SubCell"/>
</dbReference>
<dbReference type="InterPro" id="IPR005225">
    <property type="entry name" value="Small_GTP-bd"/>
</dbReference>
<protein>
    <recommendedName>
        <fullName evidence="8">Translation factor GUF1 homolog, mitochondrial</fullName>
        <ecNumber evidence="8">3.6.5.n1</ecNumber>
    </recommendedName>
    <alternativeName>
        <fullName evidence="8">Elongation factor 4 homolog</fullName>
        <shortName evidence="8">EF-4</shortName>
    </alternativeName>
    <alternativeName>
        <fullName evidence="8">GTPase GUF1 homolog</fullName>
    </alternativeName>
    <alternativeName>
        <fullName evidence="8">Ribosomal back-translocase</fullName>
    </alternativeName>
</protein>
<keyword evidence="6 8" id="KW-0342">GTP-binding</keyword>
<keyword evidence="8" id="KW-0648">Protein biosynthesis</keyword>
<dbReference type="EC" id="3.6.5.n1" evidence="8"/>
<dbReference type="InterPro" id="IPR031157">
    <property type="entry name" value="G_TR_CS"/>
</dbReference>
<dbReference type="CDD" id="cd16260">
    <property type="entry name" value="EF4_III"/>
    <property type="match status" value="1"/>
</dbReference>
<feature type="binding site" evidence="8">
    <location>
        <begin position="52"/>
        <end position="56"/>
    </location>
    <ligand>
        <name>GTP</name>
        <dbReference type="ChEBI" id="CHEBI:37565"/>
    </ligand>
</feature>
<dbReference type="PANTHER" id="PTHR43512:SF7">
    <property type="entry name" value="TRANSLATION FACTOR GUF1, MITOCHONDRIAL"/>
    <property type="match status" value="1"/>
</dbReference>
<dbReference type="InterPro" id="IPR000640">
    <property type="entry name" value="EFG_V-like"/>
</dbReference>
<dbReference type="GO" id="GO:0097177">
    <property type="term" value="F:mitochondrial ribosome binding"/>
    <property type="evidence" value="ECO:0007669"/>
    <property type="project" value="TreeGrafter"/>
</dbReference>
<dbReference type="Pfam" id="PF00679">
    <property type="entry name" value="EFG_C"/>
    <property type="match status" value="1"/>
</dbReference>
<comment type="function">
    <text evidence="8">Promotes mitochondrial protein synthesis. May act as a fidelity factor of the translation reaction, by catalyzing a one-codon backward translocation of tRNAs on improperly translocated ribosomes. Binds to mitochondrial ribosomes in a GTP-dependent manner.</text>
</comment>
<keyword evidence="5 8" id="KW-0496">Mitochondrion</keyword>
<dbReference type="EMBL" id="CADEPI010000129">
    <property type="protein sequence ID" value="CAB3376520.1"/>
    <property type="molecule type" value="Genomic_DNA"/>
</dbReference>
<accession>A0A8S1CYU9</accession>
<evidence type="ECO:0000256" key="6">
    <source>
        <dbReference type="ARBA" id="ARBA00023134"/>
    </source>
</evidence>
<evidence type="ECO:0000256" key="2">
    <source>
        <dbReference type="ARBA" id="ARBA00022741"/>
    </source>
</evidence>
<evidence type="ECO:0000256" key="8">
    <source>
        <dbReference type="HAMAP-Rule" id="MF_03137"/>
    </source>
</evidence>
<dbReference type="PROSITE" id="PS51722">
    <property type="entry name" value="G_TR_2"/>
    <property type="match status" value="1"/>
</dbReference>
<dbReference type="CDD" id="cd03709">
    <property type="entry name" value="lepA_C"/>
    <property type="match status" value="1"/>
</dbReference>
<dbReference type="SUPFAM" id="SSF52540">
    <property type="entry name" value="P-loop containing nucleoside triphosphate hydrolases"/>
    <property type="match status" value="1"/>
</dbReference>
<comment type="catalytic activity">
    <reaction evidence="8">
        <text>GTP + H2O = GDP + phosphate + H(+)</text>
        <dbReference type="Rhea" id="RHEA:19669"/>
        <dbReference type="ChEBI" id="CHEBI:15377"/>
        <dbReference type="ChEBI" id="CHEBI:15378"/>
        <dbReference type="ChEBI" id="CHEBI:37565"/>
        <dbReference type="ChEBI" id="CHEBI:43474"/>
        <dbReference type="ChEBI" id="CHEBI:58189"/>
        <dbReference type="EC" id="3.6.5.n1"/>
    </reaction>
</comment>
<evidence type="ECO:0000256" key="1">
    <source>
        <dbReference type="ARBA" id="ARBA00005454"/>
    </source>
</evidence>
<dbReference type="InterPro" id="IPR035654">
    <property type="entry name" value="LepA_IV"/>
</dbReference>
<comment type="similarity">
    <text evidence="8">Belongs to the GTP-binding elongation factor family. LepA subfamily.</text>
</comment>
<comment type="similarity">
    <text evidence="1">Belongs to the TRAFAC class translation factor GTPase superfamily. Classic translation factor GTPase family. LepA subfamily.</text>
</comment>
<dbReference type="FunFam" id="3.30.70.870:FF:000004">
    <property type="entry name" value="Translation factor GUF1, mitochondrial"/>
    <property type="match status" value="1"/>
</dbReference>
<dbReference type="NCBIfam" id="TIGR01393">
    <property type="entry name" value="lepA"/>
    <property type="match status" value="1"/>
</dbReference>
<dbReference type="SUPFAM" id="SSF50447">
    <property type="entry name" value="Translation proteins"/>
    <property type="match status" value="1"/>
</dbReference>
<evidence type="ECO:0000256" key="7">
    <source>
        <dbReference type="ARBA" id="ARBA00023136"/>
    </source>
</evidence>
<name>A0A8S1CYU9_9INSE</name>
<keyword evidence="11" id="KW-1185">Reference proteome</keyword>
<dbReference type="GO" id="GO:0003924">
    <property type="term" value="F:GTPase activity"/>
    <property type="evidence" value="ECO:0007669"/>
    <property type="project" value="UniProtKB-UniRule"/>
</dbReference>
<comment type="caution">
    <text evidence="10">The sequence shown here is derived from an EMBL/GenBank/DDBJ whole genome shotgun (WGS) entry which is preliminary data.</text>
</comment>
<dbReference type="GO" id="GO:0006412">
    <property type="term" value="P:translation"/>
    <property type="evidence" value="ECO:0007669"/>
    <property type="project" value="UniProtKB-KW"/>
</dbReference>
<comment type="caution">
    <text evidence="8">Lacks conserved residue(s) required for the propagation of feature annotation.</text>
</comment>
<dbReference type="InterPro" id="IPR035647">
    <property type="entry name" value="EFG_III/V"/>
</dbReference>
<feature type="binding site" evidence="8">
    <location>
        <begin position="106"/>
        <end position="109"/>
    </location>
    <ligand>
        <name>GTP</name>
        <dbReference type="ChEBI" id="CHEBI:37565"/>
    </ligand>
</feature>
<dbReference type="InterPro" id="IPR006297">
    <property type="entry name" value="EF-4"/>
</dbReference>
<dbReference type="GO" id="GO:0045727">
    <property type="term" value="P:positive regulation of translation"/>
    <property type="evidence" value="ECO:0007669"/>
    <property type="project" value="UniProtKB-UniRule"/>
</dbReference>
<dbReference type="GO" id="GO:0005759">
    <property type="term" value="C:mitochondrial matrix"/>
    <property type="evidence" value="ECO:0007669"/>
    <property type="project" value="UniProtKB-UniRule"/>
</dbReference>
<dbReference type="PANTHER" id="PTHR43512">
    <property type="entry name" value="TRANSLATION FACTOR GUF1-RELATED"/>
    <property type="match status" value="1"/>
</dbReference>
<reference evidence="10 11" key="1">
    <citation type="submission" date="2020-04" db="EMBL/GenBank/DDBJ databases">
        <authorList>
            <person name="Alioto T."/>
            <person name="Alioto T."/>
            <person name="Gomez Garrido J."/>
        </authorList>
    </citation>
    <scope>NUCLEOTIDE SEQUENCE [LARGE SCALE GENOMIC DNA]</scope>
</reference>
<keyword evidence="4 8" id="KW-0378">Hydrolase</keyword>
<evidence type="ECO:0000259" key="9">
    <source>
        <dbReference type="PROSITE" id="PS51722"/>
    </source>
</evidence>
<dbReference type="PRINTS" id="PR00315">
    <property type="entry name" value="ELONGATNFCT"/>
</dbReference>
<dbReference type="InterPro" id="IPR009000">
    <property type="entry name" value="Transl_B-barrel_sf"/>
</dbReference>
<dbReference type="InterPro" id="IPR000795">
    <property type="entry name" value="T_Tr_GTP-bd_dom"/>
</dbReference>
<dbReference type="Gene3D" id="3.30.70.240">
    <property type="match status" value="1"/>
</dbReference>
<dbReference type="Gene3D" id="2.40.30.10">
    <property type="entry name" value="Translation factors"/>
    <property type="match status" value="1"/>
</dbReference>
<dbReference type="Gene3D" id="3.30.70.870">
    <property type="entry name" value="Elongation Factor G (Translational Gtpase), domain 3"/>
    <property type="match status" value="1"/>
</dbReference>
<dbReference type="InterPro" id="IPR013842">
    <property type="entry name" value="LepA_CTD"/>
</dbReference>
<dbReference type="CDD" id="cd03699">
    <property type="entry name" value="EF4_II"/>
    <property type="match status" value="1"/>
</dbReference>
<feature type="domain" description="Tr-type G" evidence="9">
    <location>
        <begin position="1"/>
        <end position="159"/>
    </location>
</feature>
<dbReference type="Proteomes" id="UP000494165">
    <property type="component" value="Unassembled WGS sequence"/>
</dbReference>
<evidence type="ECO:0000313" key="10">
    <source>
        <dbReference type="EMBL" id="CAB3376520.1"/>
    </source>
</evidence>
<sequence>MTGAILPNSGAQVLDKLQVERERGITVKAQSASLEYTSERFPKKKFLLNLIDTPGHVDFSYEVARSLSACQGVVLLVDANQGVQAQTVANYDLAKKQGLKIIPVLNKIDLKNANPEMVAEQMHAAFNLPKSEILKISAKTGQGVPELMDAIINRVPSPKASRDQPFRGLIFDSWYDRYKGAIVLIYVADGSVKAGDLISSLHTGLSYEVKQVGILRPEEQPVSALKAGMVGYVLCNMKSIKDAFIGDTLMLKGSNAAPLPGFRPIKPMVFAGVYPMDQSQHQNLKSAIEKLTLNDPSVSLVVCSSPALGHGWRLGFLGLLHLDVFSQRLEQEYGALAVLSAPSATFKAKIKGDKFIKRYGQEVEFNNPSMFPSSDIVEEYYEPVVLGTVITPVDYLGSVMSLCMEKRGRQLSSRNLDQYRVVLQFILPLAEIVIDFHDRLKSISSGFASFDYEDNGFEPASLVKLDIMLNGVVVDELSSVAHYKRAQQFGRSLCNKLVELIPRQQYLVAIQAAVGSKILARENLKAYRKDVTAKLYGGDVTRRKKLLARQAEGKKKLRLAGNVEVPRDTFIKALKF</sequence>
<dbReference type="InterPro" id="IPR027417">
    <property type="entry name" value="P-loop_NTPase"/>
</dbReference>
<keyword evidence="3 8" id="KW-0999">Mitochondrion inner membrane</keyword>
<dbReference type="SUPFAM" id="SSF54980">
    <property type="entry name" value="EF-G C-terminal domain-like"/>
    <property type="match status" value="2"/>
</dbReference>
<dbReference type="FunFam" id="2.40.30.10:FF:000015">
    <property type="entry name" value="Translation factor GUF1, mitochondrial"/>
    <property type="match status" value="1"/>
</dbReference>
<dbReference type="InterPro" id="IPR004161">
    <property type="entry name" value="EFTu-like_2"/>
</dbReference>
<keyword evidence="2 8" id="KW-0547">Nucleotide-binding</keyword>
<dbReference type="FunFam" id="3.30.70.240:FF:000007">
    <property type="entry name" value="Translation factor GUF1, mitochondrial"/>
    <property type="match status" value="1"/>
</dbReference>
<dbReference type="NCBIfam" id="TIGR00231">
    <property type="entry name" value="small_GTP"/>
    <property type="match status" value="1"/>
</dbReference>
<dbReference type="OrthoDB" id="1074at2759"/>